<organism evidence="5 6">
    <name type="scientific">Paenibacillus chungangensis</name>
    <dbReference type="NCBI Taxonomy" id="696535"/>
    <lineage>
        <taxon>Bacteria</taxon>
        <taxon>Bacillati</taxon>
        <taxon>Bacillota</taxon>
        <taxon>Bacilli</taxon>
        <taxon>Bacillales</taxon>
        <taxon>Paenibacillaceae</taxon>
        <taxon>Paenibacillus</taxon>
    </lineage>
</organism>
<dbReference type="EMBL" id="JBHTJZ010000012">
    <property type="protein sequence ID" value="MFD0960072.1"/>
    <property type="molecule type" value="Genomic_DNA"/>
</dbReference>
<dbReference type="InterPro" id="IPR037923">
    <property type="entry name" value="HTH-like"/>
</dbReference>
<keyword evidence="2" id="KW-0238">DNA-binding</keyword>
<evidence type="ECO:0000313" key="6">
    <source>
        <dbReference type="Proteomes" id="UP001596989"/>
    </source>
</evidence>
<evidence type="ECO:0000256" key="2">
    <source>
        <dbReference type="ARBA" id="ARBA00023125"/>
    </source>
</evidence>
<dbReference type="PRINTS" id="PR00032">
    <property type="entry name" value="HTHARAC"/>
</dbReference>
<sequence>MIKPGEVMRALNKMNFHIQFSGHARHDPGWSSGPFTHRFHSLWLIANGKGTFMLDGTAYTAELGKLFVIAPGTVIARRAEGDTPLEFFFIRFQYTISYYEDGQWLTEDNGRNEDVHQANAEGAGHDATSGHSVPTFPLSGCYSIQNPLPLLHYGEQLCSLTKRRGQIMLMRQRILFLDMLIHTVSDLRSQIVTGHTNTVIEKTIDYMVHHYHESISVEELSHMAGLSPSHYSRLFKKYTGYSPIHYLTQIRMDRAKELLVLSDYKLKAIAQSIGYSDELYFSRLFKKNVGSAPSQYALQHKAAPKP</sequence>
<dbReference type="InterPro" id="IPR018062">
    <property type="entry name" value="HTH_AraC-typ_CS"/>
</dbReference>
<proteinExistence type="predicted"/>
<dbReference type="SMART" id="SM00342">
    <property type="entry name" value="HTH_ARAC"/>
    <property type="match status" value="1"/>
</dbReference>
<dbReference type="PANTHER" id="PTHR43280:SF2">
    <property type="entry name" value="HTH-TYPE TRANSCRIPTIONAL REGULATOR EXSA"/>
    <property type="match status" value="1"/>
</dbReference>
<dbReference type="PROSITE" id="PS00041">
    <property type="entry name" value="HTH_ARAC_FAMILY_1"/>
    <property type="match status" value="1"/>
</dbReference>
<dbReference type="PROSITE" id="PS01124">
    <property type="entry name" value="HTH_ARAC_FAMILY_2"/>
    <property type="match status" value="1"/>
</dbReference>
<dbReference type="PANTHER" id="PTHR43280">
    <property type="entry name" value="ARAC-FAMILY TRANSCRIPTIONAL REGULATOR"/>
    <property type="match status" value="1"/>
</dbReference>
<dbReference type="Pfam" id="PF12833">
    <property type="entry name" value="HTH_18"/>
    <property type="match status" value="1"/>
</dbReference>
<dbReference type="InterPro" id="IPR020449">
    <property type="entry name" value="Tscrpt_reg_AraC-type_HTH"/>
</dbReference>
<dbReference type="InterPro" id="IPR003313">
    <property type="entry name" value="AraC-bd"/>
</dbReference>
<keyword evidence="6" id="KW-1185">Reference proteome</keyword>
<gene>
    <name evidence="5" type="ORF">ACFQ2I_11765</name>
</gene>
<dbReference type="SUPFAM" id="SSF46689">
    <property type="entry name" value="Homeodomain-like"/>
    <property type="match status" value="2"/>
</dbReference>
<dbReference type="InterPro" id="IPR018060">
    <property type="entry name" value="HTH_AraC"/>
</dbReference>
<keyword evidence="3" id="KW-0804">Transcription</keyword>
<keyword evidence="1" id="KW-0805">Transcription regulation</keyword>
<dbReference type="InterPro" id="IPR014710">
    <property type="entry name" value="RmlC-like_jellyroll"/>
</dbReference>
<dbReference type="RefSeq" id="WP_377564406.1">
    <property type="nucleotide sequence ID" value="NZ_JBHTJZ010000012.1"/>
</dbReference>
<dbReference type="Pfam" id="PF02311">
    <property type="entry name" value="AraC_binding"/>
    <property type="match status" value="1"/>
</dbReference>
<feature type="domain" description="HTH araC/xylS-type" evidence="4">
    <location>
        <begin position="201"/>
        <end position="299"/>
    </location>
</feature>
<comment type="caution">
    <text evidence="5">The sequence shown here is derived from an EMBL/GenBank/DDBJ whole genome shotgun (WGS) entry which is preliminary data.</text>
</comment>
<dbReference type="InterPro" id="IPR009057">
    <property type="entry name" value="Homeodomain-like_sf"/>
</dbReference>
<dbReference type="Gene3D" id="2.60.120.10">
    <property type="entry name" value="Jelly Rolls"/>
    <property type="match status" value="1"/>
</dbReference>
<evidence type="ECO:0000256" key="3">
    <source>
        <dbReference type="ARBA" id="ARBA00023163"/>
    </source>
</evidence>
<dbReference type="SUPFAM" id="SSF51215">
    <property type="entry name" value="Regulatory protein AraC"/>
    <property type="match status" value="1"/>
</dbReference>
<evidence type="ECO:0000313" key="5">
    <source>
        <dbReference type="EMBL" id="MFD0960072.1"/>
    </source>
</evidence>
<reference evidence="6" key="1">
    <citation type="journal article" date="2019" name="Int. J. Syst. Evol. Microbiol.">
        <title>The Global Catalogue of Microorganisms (GCM) 10K type strain sequencing project: providing services to taxonomists for standard genome sequencing and annotation.</title>
        <authorList>
            <consortium name="The Broad Institute Genomics Platform"/>
            <consortium name="The Broad Institute Genome Sequencing Center for Infectious Disease"/>
            <person name="Wu L."/>
            <person name="Ma J."/>
        </authorList>
    </citation>
    <scope>NUCLEOTIDE SEQUENCE [LARGE SCALE GENOMIC DNA]</scope>
    <source>
        <strain evidence="6">CCUG 59129</strain>
    </source>
</reference>
<dbReference type="Proteomes" id="UP001596989">
    <property type="component" value="Unassembled WGS sequence"/>
</dbReference>
<name>A0ABW3HR86_9BACL</name>
<evidence type="ECO:0000259" key="4">
    <source>
        <dbReference type="PROSITE" id="PS01124"/>
    </source>
</evidence>
<evidence type="ECO:0000256" key="1">
    <source>
        <dbReference type="ARBA" id="ARBA00023015"/>
    </source>
</evidence>
<dbReference type="Gene3D" id="1.10.10.60">
    <property type="entry name" value="Homeodomain-like"/>
    <property type="match status" value="2"/>
</dbReference>
<accession>A0ABW3HR86</accession>
<protein>
    <submittedName>
        <fullName evidence="5">Helix-turn-helix domain-containing protein</fullName>
    </submittedName>
</protein>